<keyword evidence="4" id="KW-0808">Transferase</keyword>
<dbReference type="Proteomes" id="UP000320772">
    <property type="component" value="Unassembled WGS sequence"/>
</dbReference>
<organism evidence="4 5">
    <name type="scientific">Gluconobacter roseus NBRC 3990</name>
    <dbReference type="NCBI Taxonomy" id="1307950"/>
    <lineage>
        <taxon>Bacteria</taxon>
        <taxon>Pseudomonadati</taxon>
        <taxon>Pseudomonadota</taxon>
        <taxon>Alphaproteobacteria</taxon>
        <taxon>Acetobacterales</taxon>
        <taxon>Acetobacteraceae</taxon>
        <taxon>Gluconobacter</taxon>
    </lineage>
</organism>
<dbReference type="AlphaFoldDB" id="A0A4Y3M463"/>
<evidence type="ECO:0000256" key="1">
    <source>
        <dbReference type="ARBA" id="ARBA00004948"/>
    </source>
</evidence>
<accession>A0A4Y3M463</accession>
<dbReference type="CDD" id="cd01169">
    <property type="entry name" value="HMPP_kinase"/>
    <property type="match status" value="1"/>
</dbReference>
<sequence>MTRPVLLIGGMDSSGGAGIARDLLAVHDAGLTARIAVTAVTAQTDRTVLAVNPVSPALLAAQIEAALEDGIGAIKIGALCNAGLVRTVAACLPNVPVVLDPVFCSSSGRALLEPEGIQALLNLLLPRTTVLTPNLPELAALKSALGLHQATKPDDVAGALLDRGCQSVLLKGGHNGHSTYSTDILYQANCSPLSFRSIRYPFDLRGTGCQLASGLAAALADGQPLPDAVKAARRGLEERFRKAGGDRATASA</sequence>
<gene>
    <name evidence="4" type="primary">thiD</name>
    <name evidence="4" type="ORF">GRO01_09890</name>
</gene>
<dbReference type="GO" id="GO:0009229">
    <property type="term" value="P:thiamine diphosphate biosynthetic process"/>
    <property type="evidence" value="ECO:0007669"/>
    <property type="project" value="UniProtKB-UniPathway"/>
</dbReference>
<proteinExistence type="predicted"/>
<dbReference type="Gene3D" id="3.40.1190.20">
    <property type="match status" value="1"/>
</dbReference>
<dbReference type="EMBL" id="BJLY01000002">
    <property type="protein sequence ID" value="GEB03413.1"/>
    <property type="molecule type" value="Genomic_DNA"/>
</dbReference>
<reference evidence="4 5" key="1">
    <citation type="submission" date="2019-06" db="EMBL/GenBank/DDBJ databases">
        <title>Whole genome shotgun sequence of Gluconobacter roseus NBRC 3990.</title>
        <authorList>
            <person name="Hosoyama A."/>
            <person name="Uohara A."/>
            <person name="Ohji S."/>
            <person name="Ichikawa N."/>
        </authorList>
    </citation>
    <scope>NUCLEOTIDE SEQUENCE [LARGE SCALE GENOMIC DNA]</scope>
    <source>
        <strain evidence="4 5">NBRC 3990</strain>
    </source>
</reference>
<dbReference type="SUPFAM" id="SSF53613">
    <property type="entry name" value="Ribokinase-like"/>
    <property type="match status" value="1"/>
</dbReference>
<keyword evidence="4" id="KW-0418">Kinase</keyword>
<dbReference type="UniPathway" id="UPA00060">
    <property type="reaction ID" value="UER00138"/>
</dbReference>
<feature type="domain" description="Pyridoxamine kinase/Phosphomethylpyrimidine kinase" evidence="3">
    <location>
        <begin position="12"/>
        <end position="241"/>
    </location>
</feature>
<dbReference type="EC" id="2.7.1.49" evidence="2"/>
<comment type="pathway">
    <text evidence="1">Cofactor biosynthesis; thiamine diphosphate biosynthesis.</text>
</comment>
<evidence type="ECO:0000313" key="5">
    <source>
        <dbReference type="Proteomes" id="UP000320772"/>
    </source>
</evidence>
<dbReference type="STRING" id="586239.AD943_03590"/>
<name>A0A4Y3M463_9PROT</name>
<dbReference type="PANTHER" id="PTHR20858">
    <property type="entry name" value="PHOSPHOMETHYLPYRIMIDINE KINASE"/>
    <property type="match status" value="1"/>
</dbReference>
<evidence type="ECO:0000256" key="2">
    <source>
        <dbReference type="ARBA" id="ARBA00012135"/>
    </source>
</evidence>
<dbReference type="GO" id="GO:0009228">
    <property type="term" value="P:thiamine biosynthetic process"/>
    <property type="evidence" value="ECO:0007669"/>
    <property type="project" value="InterPro"/>
</dbReference>
<comment type="caution">
    <text evidence="4">The sequence shown here is derived from an EMBL/GenBank/DDBJ whole genome shotgun (WGS) entry which is preliminary data.</text>
</comment>
<dbReference type="Pfam" id="PF08543">
    <property type="entry name" value="Phos_pyr_kin"/>
    <property type="match status" value="1"/>
</dbReference>
<evidence type="ECO:0000313" key="4">
    <source>
        <dbReference type="EMBL" id="GEB03413.1"/>
    </source>
</evidence>
<dbReference type="InterPro" id="IPR029056">
    <property type="entry name" value="Ribokinase-like"/>
</dbReference>
<dbReference type="InterPro" id="IPR004399">
    <property type="entry name" value="HMP/HMP-P_kinase_dom"/>
</dbReference>
<dbReference type="RefSeq" id="WP_062508108.1">
    <property type="nucleotide sequence ID" value="NZ_BAQZ01000036.1"/>
</dbReference>
<protein>
    <recommendedName>
        <fullName evidence="2">hydroxymethylpyrimidine kinase</fullName>
        <ecNumber evidence="2">2.7.1.49</ecNumber>
    </recommendedName>
</protein>
<dbReference type="GO" id="GO:0005829">
    <property type="term" value="C:cytosol"/>
    <property type="evidence" value="ECO:0007669"/>
    <property type="project" value="TreeGrafter"/>
</dbReference>
<dbReference type="GO" id="GO:0008972">
    <property type="term" value="F:phosphomethylpyrimidine kinase activity"/>
    <property type="evidence" value="ECO:0007669"/>
    <property type="project" value="InterPro"/>
</dbReference>
<keyword evidence="5" id="KW-1185">Reference proteome</keyword>
<dbReference type="InterPro" id="IPR013749">
    <property type="entry name" value="PM/HMP-P_kinase-1"/>
</dbReference>
<evidence type="ECO:0000259" key="3">
    <source>
        <dbReference type="Pfam" id="PF08543"/>
    </source>
</evidence>
<dbReference type="GO" id="GO:0008902">
    <property type="term" value="F:hydroxymethylpyrimidine kinase activity"/>
    <property type="evidence" value="ECO:0007669"/>
    <property type="project" value="UniProtKB-EC"/>
</dbReference>
<dbReference type="PANTHER" id="PTHR20858:SF17">
    <property type="entry name" value="HYDROXYMETHYLPYRIMIDINE_PHOSPHOMETHYLPYRIMIDINE KINASE THI20-RELATED"/>
    <property type="match status" value="1"/>
</dbReference>